<organism evidence="1 2">
    <name type="scientific">SAR324 cluster bacterium</name>
    <dbReference type="NCBI Taxonomy" id="2024889"/>
    <lineage>
        <taxon>Bacteria</taxon>
        <taxon>Deltaproteobacteria</taxon>
        <taxon>SAR324 cluster</taxon>
    </lineage>
</organism>
<dbReference type="EMBL" id="NVSR01000007">
    <property type="protein sequence ID" value="PCI30147.1"/>
    <property type="molecule type" value="Genomic_DNA"/>
</dbReference>
<dbReference type="Proteomes" id="UP000218113">
    <property type="component" value="Unassembled WGS sequence"/>
</dbReference>
<sequence length="181" mass="20992">MQDSFGSFRVSIKQDFIMQKAPQYLIFYSYNHGAHLNMIAHSFDEVKDSLDTECQSISDNYENWEYADLLKEITIDEETLQKDGDEFYFEFPNTTWVTITKIGTKNKLDHNPLQVTVDLTVFDIARLGKDPLYDLIEEKICTTHNVDIDLLILELLPISNIGEMVTYQCIPTKYKKRGDAC</sequence>
<reference evidence="2" key="1">
    <citation type="submission" date="2017-08" db="EMBL/GenBank/DDBJ databases">
        <title>A dynamic microbial community with high functional redundancy inhabits the cold, oxic subseafloor aquifer.</title>
        <authorList>
            <person name="Tully B.J."/>
            <person name="Wheat C.G."/>
            <person name="Glazer B.T."/>
            <person name="Huber J.A."/>
        </authorList>
    </citation>
    <scope>NUCLEOTIDE SEQUENCE [LARGE SCALE GENOMIC DNA]</scope>
</reference>
<dbReference type="AlphaFoldDB" id="A0A2A4TAZ0"/>
<accession>A0A2A4TAZ0</accession>
<gene>
    <name evidence="1" type="ORF">COB67_02355</name>
</gene>
<proteinExistence type="predicted"/>
<name>A0A2A4TAZ0_9DELT</name>
<protein>
    <submittedName>
        <fullName evidence="1">Uncharacterized protein</fullName>
    </submittedName>
</protein>
<evidence type="ECO:0000313" key="2">
    <source>
        <dbReference type="Proteomes" id="UP000218113"/>
    </source>
</evidence>
<evidence type="ECO:0000313" key="1">
    <source>
        <dbReference type="EMBL" id="PCI30147.1"/>
    </source>
</evidence>
<comment type="caution">
    <text evidence="1">The sequence shown here is derived from an EMBL/GenBank/DDBJ whole genome shotgun (WGS) entry which is preliminary data.</text>
</comment>